<sequence>MQREHEEAMRVDYAEHDRLSRAMFADRVTDTDIDRIDQQRITIEQRWRSGPHAEHWDYLSDAHEDWRRSPKVMHRLLADVEHNGGAGMTDVEHRSQQQARQLTGNDRPARSQVTRER</sequence>
<dbReference type="EMBL" id="JBIRYO010000004">
    <property type="protein sequence ID" value="MFI2473467.1"/>
    <property type="molecule type" value="Genomic_DNA"/>
</dbReference>
<organism evidence="2 3">
    <name type="scientific">Nocardia xishanensis</name>
    <dbReference type="NCBI Taxonomy" id="238964"/>
    <lineage>
        <taxon>Bacteria</taxon>
        <taxon>Bacillati</taxon>
        <taxon>Actinomycetota</taxon>
        <taxon>Actinomycetes</taxon>
        <taxon>Mycobacteriales</taxon>
        <taxon>Nocardiaceae</taxon>
        <taxon>Nocardia</taxon>
    </lineage>
</organism>
<accession>A0ABW7WX86</accession>
<proteinExistence type="predicted"/>
<keyword evidence="3" id="KW-1185">Reference proteome</keyword>
<gene>
    <name evidence="2" type="ORF">ACH49W_08820</name>
</gene>
<reference evidence="2 3" key="1">
    <citation type="submission" date="2024-10" db="EMBL/GenBank/DDBJ databases">
        <title>The Natural Products Discovery Center: Release of the First 8490 Sequenced Strains for Exploring Actinobacteria Biosynthetic Diversity.</title>
        <authorList>
            <person name="Kalkreuter E."/>
            <person name="Kautsar S.A."/>
            <person name="Yang D."/>
            <person name="Bader C.D."/>
            <person name="Teijaro C.N."/>
            <person name="Fluegel L."/>
            <person name="Davis C.M."/>
            <person name="Simpson J.R."/>
            <person name="Lauterbach L."/>
            <person name="Steele A.D."/>
            <person name="Gui C."/>
            <person name="Meng S."/>
            <person name="Li G."/>
            <person name="Viehrig K."/>
            <person name="Ye F."/>
            <person name="Su P."/>
            <person name="Kiefer A.F."/>
            <person name="Nichols A."/>
            <person name="Cepeda A.J."/>
            <person name="Yan W."/>
            <person name="Fan B."/>
            <person name="Jiang Y."/>
            <person name="Adhikari A."/>
            <person name="Zheng C.-J."/>
            <person name="Schuster L."/>
            <person name="Cowan T.M."/>
            <person name="Smanski M.J."/>
            <person name="Chevrette M.G."/>
            <person name="De Carvalho L.P.S."/>
            <person name="Shen B."/>
        </authorList>
    </citation>
    <scope>NUCLEOTIDE SEQUENCE [LARGE SCALE GENOMIC DNA]</scope>
    <source>
        <strain evidence="2 3">NPDC019275</strain>
    </source>
</reference>
<feature type="compositionally biased region" description="Basic and acidic residues" evidence="1">
    <location>
        <begin position="107"/>
        <end position="117"/>
    </location>
</feature>
<dbReference type="RefSeq" id="WP_397092093.1">
    <property type="nucleotide sequence ID" value="NZ_JBIRYO010000004.1"/>
</dbReference>
<evidence type="ECO:0000256" key="1">
    <source>
        <dbReference type="SAM" id="MobiDB-lite"/>
    </source>
</evidence>
<protein>
    <submittedName>
        <fullName evidence="2">Uncharacterized protein</fullName>
    </submittedName>
</protein>
<comment type="caution">
    <text evidence="2">The sequence shown here is derived from an EMBL/GenBank/DDBJ whole genome shotgun (WGS) entry which is preliminary data.</text>
</comment>
<dbReference type="Proteomes" id="UP001611415">
    <property type="component" value="Unassembled WGS sequence"/>
</dbReference>
<name>A0ABW7WX86_9NOCA</name>
<evidence type="ECO:0000313" key="2">
    <source>
        <dbReference type="EMBL" id="MFI2473467.1"/>
    </source>
</evidence>
<evidence type="ECO:0000313" key="3">
    <source>
        <dbReference type="Proteomes" id="UP001611415"/>
    </source>
</evidence>
<feature type="region of interest" description="Disordered" evidence="1">
    <location>
        <begin position="84"/>
        <end position="117"/>
    </location>
</feature>